<evidence type="ECO:0000313" key="12">
    <source>
        <dbReference type="EMBL" id="CAX73320.1"/>
    </source>
</evidence>
<dbReference type="AlphaFoldDB" id="C1LF42"/>
<evidence type="ECO:0000256" key="5">
    <source>
        <dbReference type="ARBA" id="ARBA00022787"/>
    </source>
</evidence>
<evidence type="ECO:0000256" key="2">
    <source>
        <dbReference type="ARBA" id="ARBA00006375"/>
    </source>
</evidence>
<protein>
    <submittedName>
        <fullName evidence="12">Mitochondrial carrier homolog 2</fullName>
    </submittedName>
</protein>
<evidence type="ECO:0000256" key="1">
    <source>
        <dbReference type="ARBA" id="ARBA00004374"/>
    </source>
</evidence>
<dbReference type="SUPFAM" id="SSF103506">
    <property type="entry name" value="Mitochondrial carrier"/>
    <property type="match status" value="1"/>
</dbReference>
<accession>C1LF42</accession>
<evidence type="ECO:0000256" key="10">
    <source>
        <dbReference type="RuleBase" id="RU000488"/>
    </source>
</evidence>
<feature type="transmembrane region" description="Helical" evidence="11">
    <location>
        <begin position="233"/>
        <end position="255"/>
    </location>
</feature>
<comment type="similarity">
    <text evidence="2 10">Belongs to the mitochondrial carrier (TC 2.A.29) family.</text>
</comment>
<dbReference type="PROSITE" id="PS50920">
    <property type="entry name" value="SOLCAR"/>
    <property type="match status" value="1"/>
</dbReference>
<dbReference type="GO" id="GO:0005741">
    <property type="term" value="C:mitochondrial outer membrane"/>
    <property type="evidence" value="ECO:0007669"/>
    <property type="project" value="UniProtKB-SubCell"/>
</dbReference>
<reference evidence="12" key="2">
    <citation type="submission" date="2009-03" db="EMBL/GenBank/DDBJ databases">
        <authorList>
            <person name="Gang L."/>
        </authorList>
    </citation>
    <scope>NUCLEOTIDE SEQUENCE</scope>
    <source>
        <strain evidence="12">Anhui</strain>
    </source>
</reference>
<evidence type="ECO:0000256" key="11">
    <source>
        <dbReference type="SAM" id="Phobius"/>
    </source>
</evidence>
<feature type="transmembrane region" description="Helical" evidence="11">
    <location>
        <begin position="116"/>
        <end position="135"/>
    </location>
</feature>
<dbReference type="Pfam" id="PF00153">
    <property type="entry name" value="Mito_carr"/>
    <property type="match status" value="1"/>
</dbReference>
<keyword evidence="7" id="KW-0496">Mitochondrion</keyword>
<organism evidence="12">
    <name type="scientific">Schistosoma japonicum</name>
    <name type="common">Blood fluke</name>
    <dbReference type="NCBI Taxonomy" id="6182"/>
    <lineage>
        <taxon>Eukaryota</taxon>
        <taxon>Metazoa</taxon>
        <taxon>Spiralia</taxon>
        <taxon>Lophotrochozoa</taxon>
        <taxon>Platyhelminthes</taxon>
        <taxon>Trematoda</taxon>
        <taxon>Digenea</taxon>
        <taxon>Strigeidida</taxon>
        <taxon>Schistosomatoidea</taxon>
        <taxon>Schistosomatidae</taxon>
        <taxon>Schistosoma</taxon>
    </lineage>
</organism>
<evidence type="ECO:0000256" key="3">
    <source>
        <dbReference type="ARBA" id="ARBA00022692"/>
    </source>
</evidence>
<keyword evidence="3 9" id="KW-0812">Transmembrane</keyword>
<keyword evidence="4" id="KW-0677">Repeat</keyword>
<name>C1LF42_SCHJA</name>
<evidence type="ECO:0000256" key="7">
    <source>
        <dbReference type="ARBA" id="ARBA00023128"/>
    </source>
</evidence>
<sequence>MCEFILCPNSVVTTQPWHISPMRRHSNRFATAFGSIPPFGGLVAMDYTETAYKCLIPSLIPAITHPLTYARTMMLLGYEPFPSVRRFTLRNIFQSEYKAFYYPSVFTYCRKLRQEVGLCGIFTIGLPANIIGSFFKSYSTNVTMEYLIPDFFEKKTFFEDDQGIRIFLISTSKLTVARVVGVVVSYPFQVLMIRQMSQFINGTRLYDFMFNAFPTILETEGFLSFFSGLTPRLIGEVITVWLTACLAYIFNKYIFADRIDPSLKKHTPYVTEMMVSGATHGFTVTSTVMAACDSNFNGSHINVAPSFNNWWQCYSYLSQSGAFVRGSSLLFRRAPSPVSKSYGLSQ</sequence>
<keyword evidence="5" id="KW-1000">Mitochondrion outer membrane</keyword>
<comment type="subcellular location">
    <subcellularLocation>
        <location evidence="1">Mitochondrion outer membrane</location>
        <topology evidence="1">Multi-pass membrane protein</topology>
    </subcellularLocation>
</comment>
<evidence type="ECO:0000256" key="6">
    <source>
        <dbReference type="ARBA" id="ARBA00022989"/>
    </source>
</evidence>
<dbReference type="PANTHER" id="PTHR10780">
    <property type="entry name" value="MITOCHONDRIAL CARRIER HOMOLOG"/>
    <property type="match status" value="1"/>
</dbReference>
<dbReference type="PANTHER" id="PTHR10780:SF18">
    <property type="entry name" value="LD43650P"/>
    <property type="match status" value="1"/>
</dbReference>
<dbReference type="EMBL" id="FN317589">
    <property type="protein sequence ID" value="CAX73320.1"/>
    <property type="molecule type" value="mRNA"/>
</dbReference>
<proteinExistence type="evidence at transcript level"/>
<dbReference type="Gene3D" id="1.50.40.10">
    <property type="entry name" value="Mitochondrial carrier domain"/>
    <property type="match status" value="1"/>
</dbReference>
<evidence type="ECO:0000256" key="8">
    <source>
        <dbReference type="ARBA" id="ARBA00023136"/>
    </source>
</evidence>
<evidence type="ECO:0000256" key="9">
    <source>
        <dbReference type="PROSITE-ProRule" id="PRU00282"/>
    </source>
</evidence>
<feature type="repeat" description="Solcar" evidence="9">
    <location>
        <begin position="165"/>
        <end position="253"/>
    </location>
</feature>
<dbReference type="InterPro" id="IPR023395">
    <property type="entry name" value="MCP_dom_sf"/>
</dbReference>
<keyword evidence="10" id="KW-0813">Transport</keyword>
<evidence type="ECO:0000256" key="4">
    <source>
        <dbReference type="ARBA" id="ARBA00022737"/>
    </source>
</evidence>
<keyword evidence="8 9" id="KW-0472">Membrane</keyword>
<dbReference type="InterPro" id="IPR018108">
    <property type="entry name" value="MCP_transmembrane"/>
</dbReference>
<keyword evidence="6 11" id="KW-1133">Transmembrane helix</keyword>
<reference evidence="12" key="1">
    <citation type="journal article" date="2009" name="Nature">
        <title>The Schistosoma japonicum genome reveals features of host-parasite interplay.</title>
        <authorList>
            <person name="Liu F."/>
            <person name="Zhou Y."/>
            <person name="Wang Z.Q."/>
            <person name="Lu G."/>
            <person name="Zheng H."/>
            <person name="Brindley P.J."/>
            <person name="McManus D.P."/>
            <person name="Blair D."/>
            <person name="Zhang Q.H."/>
            <person name="Zhong Y."/>
            <person name="Wang S."/>
            <person name="Han Z.G."/>
            <person name="Chen Z."/>
        </authorList>
    </citation>
    <scope>NUCLEOTIDE SEQUENCE</scope>
    <source>
        <strain evidence="12">Anhui</strain>
    </source>
</reference>